<keyword evidence="3" id="KW-1185">Reference proteome</keyword>
<keyword evidence="2" id="KW-0449">Lipoprotein</keyword>
<feature type="transmembrane region" description="Helical" evidence="1">
    <location>
        <begin position="39"/>
        <end position="59"/>
    </location>
</feature>
<keyword evidence="1" id="KW-0472">Membrane</keyword>
<reference evidence="2 3" key="1">
    <citation type="submission" date="2019-02" db="EMBL/GenBank/DDBJ databases">
        <title>Deep-cultivation of Planctomycetes and their phenomic and genomic characterization uncovers novel biology.</title>
        <authorList>
            <person name="Wiegand S."/>
            <person name="Jogler M."/>
            <person name="Boedeker C."/>
            <person name="Pinto D."/>
            <person name="Vollmers J."/>
            <person name="Rivas-Marin E."/>
            <person name="Kohn T."/>
            <person name="Peeters S.H."/>
            <person name="Heuer A."/>
            <person name="Rast P."/>
            <person name="Oberbeckmann S."/>
            <person name="Bunk B."/>
            <person name="Jeske O."/>
            <person name="Meyerdierks A."/>
            <person name="Storesund J.E."/>
            <person name="Kallscheuer N."/>
            <person name="Luecker S."/>
            <person name="Lage O.M."/>
            <person name="Pohl T."/>
            <person name="Merkel B.J."/>
            <person name="Hornburger P."/>
            <person name="Mueller R.-W."/>
            <person name="Bruemmer F."/>
            <person name="Labrenz M."/>
            <person name="Spormann A.M."/>
            <person name="Op den Camp H."/>
            <person name="Overmann J."/>
            <person name="Amann R."/>
            <person name="Jetten M.S.M."/>
            <person name="Mascher T."/>
            <person name="Medema M.H."/>
            <person name="Devos D.P."/>
            <person name="Kaster A.-K."/>
            <person name="Ovreas L."/>
            <person name="Rohde M."/>
            <person name="Galperin M.Y."/>
            <person name="Jogler C."/>
        </authorList>
    </citation>
    <scope>NUCLEOTIDE SEQUENCE [LARGE SCALE GENOMIC DNA]</scope>
    <source>
        <strain evidence="2 3">I41</strain>
    </source>
</reference>
<evidence type="ECO:0000313" key="2">
    <source>
        <dbReference type="EMBL" id="QDT72513.1"/>
    </source>
</evidence>
<dbReference type="PANTHER" id="PTHR46513">
    <property type="entry name" value="VITELLOGENIN RECEPTOR-LIKE PROTEIN-RELATED-RELATED"/>
    <property type="match status" value="1"/>
</dbReference>
<dbReference type="SUPFAM" id="SSF101898">
    <property type="entry name" value="NHL repeat"/>
    <property type="match status" value="1"/>
</dbReference>
<protein>
    <submittedName>
        <fullName evidence="2">Low-density lipoprotein receptor repeat class B</fullName>
    </submittedName>
</protein>
<dbReference type="Gene3D" id="2.120.10.30">
    <property type="entry name" value="TolB, C-terminal domain"/>
    <property type="match status" value="2"/>
</dbReference>
<dbReference type="GO" id="GO:0005886">
    <property type="term" value="C:plasma membrane"/>
    <property type="evidence" value="ECO:0007669"/>
    <property type="project" value="TreeGrafter"/>
</dbReference>
<dbReference type="PROSITE" id="PS51120">
    <property type="entry name" value="LDLRB"/>
    <property type="match status" value="4"/>
</dbReference>
<proteinExistence type="predicted"/>
<keyword evidence="2" id="KW-0675">Receptor</keyword>
<dbReference type="EMBL" id="CP036339">
    <property type="protein sequence ID" value="QDT72513.1"/>
    <property type="molecule type" value="Genomic_DNA"/>
</dbReference>
<dbReference type="SMART" id="SM00135">
    <property type="entry name" value="LY"/>
    <property type="match status" value="5"/>
</dbReference>
<dbReference type="Proteomes" id="UP000317909">
    <property type="component" value="Chromosome"/>
</dbReference>
<keyword evidence="1" id="KW-1133">Transmembrane helix</keyword>
<dbReference type="InterPro" id="IPR011042">
    <property type="entry name" value="6-blade_b-propeller_TolB-like"/>
</dbReference>
<keyword evidence="1" id="KW-0812">Transmembrane</keyword>
<sequence length="363" mass="39773">MTTDCFDRNVRLHYRSCVGLDYNKHHLAELLMKRSATDCYSRLIGVLGVICTLAAFVAVDEANALPASSVRRLFVTNNTYIGSSQPIISSKLDGSSSQVIAFSQGGALDIDAFENHIYWTENNFGKVRRASLDGSGIETLFQATPSFPAVMPAGLAIDPAAKILYWSNQQINDIRSMSLDGVNPQVLNISGLDTPYALAVDHLNEKLYWSEYRFRRINRANLDGSSPELVVQDGGDLPTVDGLALDLVEGKVYWTNRLLDRVQRANLDGSQVETIIMASGSGSNLRDIEIDPISRKLYWVDDRKDISEMSYIYRANLDGTGSELLMELVGQATGLAISVPEPSAATLLAFGLIGASCYCRRSA</sequence>
<dbReference type="GO" id="GO:0060070">
    <property type="term" value="P:canonical Wnt signaling pathway"/>
    <property type="evidence" value="ECO:0007669"/>
    <property type="project" value="TreeGrafter"/>
</dbReference>
<evidence type="ECO:0000256" key="1">
    <source>
        <dbReference type="SAM" id="Phobius"/>
    </source>
</evidence>
<dbReference type="InterPro" id="IPR050778">
    <property type="entry name" value="Cueball_EGF_LRP_Nidogen"/>
</dbReference>
<dbReference type="GO" id="GO:0017147">
    <property type="term" value="F:Wnt-protein binding"/>
    <property type="evidence" value="ECO:0007669"/>
    <property type="project" value="TreeGrafter"/>
</dbReference>
<dbReference type="PANTHER" id="PTHR46513:SF13">
    <property type="entry name" value="EGF-LIKE DOMAIN-CONTAINING PROTEIN"/>
    <property type="match status" value="1"/>
</dbReference>
<evidence type="ECO:0000313" key="3">
    <source>
        <dbReference type="Proteomes" id="UP000317909"/>
    </source>
</evidence>
<accession>A0A517TVV8</accession>
<name>A0A517TVV8_9BACT</name>
<dbReference type="GO" id="GO:0042813">
    <property type="term" value="F:Wnt receptor activity"/>
    <property type="evidence" value="ECO:0007669"/>
    <property type="project" value="TreeGrafter"/>
</dbReference>
<dbReference type="AlphaFoldDB" id="A0A517TVV8"/>
<organism evidence="2 3">
    <name type="scientific">Lacipirellula limnantheis</name>
    <dbReference type="NCBI Taxonomy" id="2528024"/>
    <lineage>
        <taxon>Bacteria</taxon>
        <taxon>Pseudomonadati</taxon>
        <taxon>Planctomycetota</taxon>
        <taxon>Planctomycetia</taxon>
        <taxon>Pirellulales</taxon>
        <taxon>Lacipirellulaceae</taxon>
        <taxon>Lacipirellula</taxon>
    </lineage>
</organism>
<dbReference type="InterPro" id="IPR000033">
    <property type="entry name" value="LDLR_classB_rpt"/>
</dbReference>
<dbReference type="KEGG" id="llh:I41_16930"/>
<gene>
    <name evidence="2" type="ORF">I41_16930</name>
</gene>